<feature type="binding site" evidence="3">
    <location>
        <position position="66"/>
    </location>
    <ligand>
        <name>Ni(2+)</name>
        <dbReference type="ChEBI" id="CHEBI:49786"/>
    </ligand>
</feature>
<evidence type="ECO:0000256" key="2">
    <source>
        <dbReference type="NCBIfam" id="TIGR03295"/>
    </source>
</evidence>
<feature type="binding site" evidence="3">
    <location>
        <position position="391"/>
    </location>
    <ligand>
        <name>Fe cation</name>
        <dbReference type="ChEBI" id="CHEBI:24875"/>
    </ligand>
</feature>
<feature type="binding site" evidence="3">
    <location>
        <position position="63"/>
    </location>
    <ligand>
        <name>Ni(2+)</name>
        <dbReference type="ChEBI" id="CHEBI:49786"/>
    </ligand>
</feature>
<dbReference type="Pfam" id="PF00374">
    <property type="entry name" value="NiFeSe_Hases"/>
    <property type="match status" value="2"/>
</dbReference>
<dbReference type="Proteomes" id="UP000077066">
    <property type="component" value="Unassembled WGS sequence"/>
</dbReference>
<evidence type="ECO:0000313" key="5">
    <source>
        <dbReference type="EMBL" id="KZX11477.1"/>
    </source>
</evidence>
<dbReference type="GO" id="GO:0016151">
    <property type="term" value="F:nickel cation binding"/>
    <property type="evidence" value="ECO:0007669"/>
    <property type="project" value="InterPro"/>
</dbReference>
<dbReference type="GO" id="GO:0003677">
    <property type="term" value="F:DNA binding"/>
    <property type="evidence" value="ECO:0007669"/>
    <property type="project" value="UniProtKB-KW"/>
</dbReference>
<dbReference type="STRING" id="55758.MBFIL_14350"/>
<dbReference type="RefSeq" id="WP_066973120.1">
    <property type="nucleotide sequence ID" value="NZ_LWMT01000248.1"/>
</dbReference>
<dbReference type="SUPFAM" id="SSF56762">
    <property type="entry name" value="HydB/Nqo4-like"/>
    <property type="match status" value="1"/>
</dbReference>
<dbReference type="GO" id="GO:0050660">
    <property type="term" value="F:flavin adenine dinucleotide binding"/>
    <property type="evidence" value="ECO:0007669"/>
    <property type="project" value="InterPro"/>
</dbReference>
<evidence type="ECO:0000256" key="4">
    <source>
        <dbReference type="RuleBase" id="RU003896"/>
    </source>
</evidence>
<dbReference type="GO" id="GO:0051536">
    <property type="term" value="F:iron-sulfur cluster binding"/>
    <property type="evidence" value="ECO:0007669"/>
    <property type="project" value="InterPro"/>
</dbReference>
<dbReference type="InterPro" id="IPR001501">
    <property type="entry name" value="Ni-dep_hyd_lsu"/>
</dbReference>
<feature type="binding site" evidence="3">
    <location>
        <position position="388"/>
    </location>
    <ligand>
        <name>Ni(2+)</name>
        <dbReference type="ChEBI" id="CHEBI:49786"/>
    </ligand>
</feature>
<keyword evidence="3" id="KW-0408">Iron</keyword>
<comment type="cofactor">
    <cofactor evidence="3">
        <name>Fe cation</name>
        <dbReference type="ChEBI" id="CHEBI:24875"/>
    </cofactor>
</comment>
<keyword evidence="1 4" id="KW-0560">Oxidoreductase</keyword>
<organism evidence="5 6">
    <name type="scientific">Methanobrevibacter filiformis</name>
    <dbReference type="NCBI Taxonomy" id="55758"/>
    <lineage>
        <taxon>Archaea</taxon>
        <taxon>Methanobacteriati</taxon>
        <taxon>Methanobacteriota</taxon>
        <taxon>Methanomada group</taxon>
        <taxon>Methanobacteria</taxon>
        <taxon>Methanobacteriales</taxon>
        <taxon>Methanobacteriaceae</taxon>
        <taxon>Methanobrevibacter</taxon>
    </lineage>
</organism>
<sequence length="413" mass="45116">MSERIVISPTSRQEGHAELVMEVDDEGIVTKGRYFSITPVRGLEKMVSGKAPETAPVLCQRICGVCPVPHTLASVEALDDSLDIDVPRAGQLLRELTLCASNVNSHAIHHFLVATDFVPEELFATAVDSVSEIRKVTQYVVDMVAGEGIHPSDVRIGGMAQNISELARKKLYSRLKALVPKVNAHVDLIISLVEDGIVIDGERQPIPKGLGAIDQPVFASDRIYGNRDFFDFDRFTEIMPESWYDDPEIGKRACSTIPLYDGVNVEAGPRARAAKFGGYTGKGVVAQHVTRAHEMKSYLSRAIEILDELNTSAPTLADFDIRGTGKIGVGAIEAPRGLDIHLAQVKDGKTQFYSALVPTTWNIPTMGPATEGFHHEYGAHVIRAYDPCLSCATHVMVVDDEDKSVVKDEMVKI</sequence>
<proteinExistence type="inferred from homology"/>
<dbReference type="GO" id="GO:0050454">
    <property type="term" value="F:coenzyme F420 hydrogenase activity"/>
    <property type="evidence" value="ECO:0007669"/>
    <property type="project" value="UniProtKB-EC"/>
</dbReference>
<dbReference type="InterPro" id="IPR017682">
    <property type="entry name" value="Coenz_F420_hydrogenase_asu"/>
</dbReference>
<keyword evidence="3 4" id="KW-0533">Nickel</keyword>
<dbReference type="PANTHER" id="PTHR43600">
    <property type="entry name" value="COENZYME F420 HYDROGENASE, SUBUNIT ALPHA"/>
    <property type="match status" value="1"/>
</dbReference>
<keyword evidence="5" id="KW-0371">Homeobox</keyword>
<dbReference type="InterPro" id="IPR018194">
    <property type="entry name" value="Ni-dep_hyd_lsu_Ni_BS"/>
</dbReference>
<comment type="cofactor">
    <cofactor evidence="3">
        <name>Ni(2+)</name>
        <dbReference type="ChEBI" id="CHEBI:49786"/>
    </cofactor>
</comment>
<evidence type="ECO:0000313" key="6">
    <source>
        <dbReference type="Proteomes" id="UP000077066"/>
    </source>
</evidence>
<comment type="similarity">
    <text evidence="4">Belongs to the [NiFe]/[NiFeSe] hydrogenase large subunit family.</text>
</comment>
<feature type="binding site" evidence="3">
    <location>
        <position position="394"/>
    </location>
    <ligand>
        <name>Mg(2+)</name>
        <dbReference type="ChEBI" id="CHEBI:18420"/>
    </ligand>
</feature>
<dbReference type="Gene3D" id="1.10.645.10">
    <property type="entry name" value="Cytochrome-c3 Hydrogenase, chain B"/>
    <property type="match status" value="1"/>
</dbReference>
<dbReference type="PROSITE" id="PS00508">
    <property type="entry name" value="NI_HGENASE_L_2"/>
    <property type="match status" value="1"/>
</dbReference>
<keyword evidence="3 4" id="KW-0479">Metal-binding</keyword>
<evidence type="ECO:0000256" key="3">
    <source>
        <dbReference type="PIRSR" id="PIRSR601501-1"/>
    </source>
</evidence>
<evidence type="ECO:0000256" key="1">
    <source>
        <dbReference type="ARBA" id="ARBA00023002"/>
    </source>
</evidence>
<dbReference type="GO" id="GO:0008901">
    <property type="term" value="F:ferredoxin hydrogenase activity"/>
    <property type="evidence" value="ECO:0007669"/>
    <property type="project" value="InterPro"/>
</dbReference>
<dbReference type="PANTHER" id="PTHR43600:SF1">
    <property type="entry name" value="COENZYME F420 HYDROGENASE SUBUNIT ALPHA"/>
    <property type="match status" value="1"/>
</dbReference>
<dbReference type="EMBL" id="LWMT01000248">
    <property type="protein sequence ID" value="KZX11477.1"/>
    <property type="molecule type" value="Genomic_DNA"/>
</dbReference>
<feature type="binding site" evidence="3">
    <location>
        <position position="66"/>
    </location>
    <ligand>
        <name>Fe cation</name>
        <dbReference type="ChEBI" id="CHEBI:24875"/>
    </ligand>
</feature>
<gene>
    <name evidence="5" type="primary">hoxH_2</name>
    <name evidence="5" type="ORF">MBFIL_14350</name>
</gene>
<comment type="caution">
    <text evidence="5">The sequence shown here is derived from an EMBL/GenBank/DDBJ whole genome shotgun (WGS) entry which is preliminary data.</text>
</comment>
<name>A0A166C5Q7_9EURY</name>
<dbReference type="AlphaFoldDB" id="A0A166C5Q7"/>
<keyword evidence="3" id="KW-0460">Magnesium</keyword>
<feature type="binding site" evidence="3">
    <location>
        <position position="44"/>
    </location>
    <ligand>
        <name>Mg(2+)</name>
        <dbReference type="ChEBI" id="CHEBI:18420"/>
    </ligand>
</feature>
<keyword evidence="6" id="KW-1185">Reference proteome</keyword>
<dbReference type="PROSITE" id="PS00507">
    <property type="entry name" value="NI_HGENASE_L_1"/>
    <property type="match status" value="1"/>
</dbReference>
<dbReference type="OrthoDB" id="42371at2157"/>
<dbReference type="PATRIC" id="fig|55758.3.peg.1622"/>
<dbReference type="EC" id="1.12.98.1" evidence="2"/>
<dbReference type="NCBIfam" id="TIGR03295">
    <property type="entry name" value="frhA"/>
    <property type="match status" value="1"/>
</dbReference>
<reference evidence="5 6" key="1">
    <citation type="submission" date="2016-04" db="EMBL/GenBank/DDBJ databases">
        <title>Genome sequence of Methanobrevibacter filiformis DSM 11501.</title>
        <authorList>
            <person name="Poehlein A."/>
            <person name="Seedorf H."/>
            <person name="Daniel R."/>
        </authorList>
    </citation>
    <scope>NUCLEOTIDE SEQUENCE [LARGE SCALE GENOMIC DNA]</scope>
    <source>
        <strain evidence="5 6">DSM 11501</strain>
    </source>
</reference>
<dbReference type="InterPro" id="IPR029014">
    <property type="entry name" value="NiFe-Hase_large"/>
</dbReference>
<protein>
    <recommendedName>
        <fullName evidence="2">Coenzyme F420 hydrogenase subunit alpha</fullName>
        <ecNumber evidence="2">1.12.98.1</ecNumber>
    </recommendedName>
</protein>
<accession>A0A166C5Q7</accession>